<proteinExistence type="predicted"/>
<dbReference type="Proteomes" id="UP000692954">
    <property type="component" value="Unassembled WGS sequence"/>
</dbReference>
<sequence length="129" mass="15962">MKKQKQVQTLFKYYQSDEYEKKQEKKQIEMISYIKMNEELPIFELILKNCPTFVLDAQTLLLLKKFQKLIYLGINGWKQNRQFNYLDRQFKKINFGQQLFKRRIIKIIWISKRQINLIIQDLFHYNSFN</sequence>
<reference evidence="1" key="1">
    <citation type="submission" date="2021-01" db="EMBL/GenBank/DDBJ databases">
        <authorList>
            <consortium name="Genoscope - CEA"/>
            <person name="William W."/>
        </authorList>
    </citation>
    <scope>NUCLEOTIDE SEQUENCE</scope>
</reference>
<name>A0A8S1RSP7_9CILI</name>
<keyword evidence="2" id="KW-1185">Reference proteome</keyword>
<accession>A0A8S1RSP7</accession>
<evidence type="ECO:0000313" key="1">
    <source>
        <dbReference type="EMBL" id="CAD8130069.1"/>
    </source>
</evidence>
<evidence type="ECO:0000313" key="2">
    <source>
        <dbReference type="Proteomes" id="UP000692954"/>
    </source>
</evidence>
<organism evidence="1 2">
    <name type="scientific">Paramecium sonneborni</name>
    <dbReference type="NCBI Taxonomy" id="65129"/>
    <lineage>
        <taxon>Eukaryota</taxon>
        <taxon>Sar</taxon>
        <taxon>Alveolata</taxon>
        <taxon>Ciliophora</taxon>
        <taxon>Intramacronucleata</taxon>
        <taxon>Oligohymenophorea</taxon>
        <taxon>Peniculida</taxon>
        <taxon>Parameciidae</taxon>
        <taxon>Paramecium</taxon>
    </lineage>
</organism>
<dbReference type="AlphaFoldDB" id="A0A8S1RSP7"/>
<protein>
    <submittedName>
        <fullName evidence="1">Uncharacterized protein</fullName>
    </submittedName>
</protein>
<gene>
    <name evidence="1" type="ORF">PSON_ATCC_30995.1.T2600013</name>
</gene>
<comment type="caution">
    <text evidence="1">The sequence shown here is derived from an EMBL/GenBank/DDBJ whole genome shotgun (WGS) entry which is preliminary data.</text>
</comment>
<dbReference type="EMBL" id="CAJJDN010000260">
    <property type="protein sequence ID" value="CAD8130069.1"/>
    <property type="molecule type" value="Genomic_DNA"/>
</dbReference>